<accession>A0A7R9QG58</accession>
<name>A0A7R9QG58_9ACAR</name>
<organism evidence="1">
    <name type="scientific">Oppiella nova</name>
    <dbReference type="NCBI Taxonomy" id="334625"/>
    <lineage>
        <taxon>Eukaryota</taxon>
        <taxon>Metazoa</taxon>
        <taxon>Ecdysozoa</taxon>
        <taxon>Arthropoda</taxon>
        <taxon>Chelicerata</taxon>
        <taxon>Arachnida</taxon>
        <taxon>Acari</taxon>
        <taxon>Acariformes</taxon>
        <taxon>Sarcoptiformes</taxon>
        <taxon>Oribatida</taxon>
        <taxon>Brachypylina</taxon>
        <taxon>Oppioidea</taxon>
        <taxon>Oppiidae</taxon>
        <taxon>Oppiella</taxon>
    </lineage>
</organism>
<dbReference type="EMBL" id="CAJPVJ010001724">
    <property type="protein sequence ID" value="CAG2165199.1"/>
    <property type="molecule type" value="Genomic_DNA"/>
</dbReference>
<protein>
    <submittedName>
        <fullName evidence="1">Uncharacterized protein</fullName>
    </submittedName>
</protein>
<evidence type="ECO:0000313" key="1">
    <source>
        <dbReference type="EMBL" id="CAD7644566.1"/>
    </source>
</evidence>
<dbReference type="EMBL" id="OC916549">
    <property type="protein sequence ID" value="CAD7644566.1"/>
    <property type="molecule type" value="Genomic_DNA"/>
</dbReference>
<reference evidence="1" key="1">
    <citation type="submission" date="2020-11" db="EMBL/GenBank/DDBJ databases">
        <authorList>
            <person name="Tran Van P."/>
        </authorList>
    </citation>
    <scope>NUCLEOTIDE SEQUENCE</scope>
</reference>
<dbReference type="OrthoDB" id="10261433at2759"/>
<keyword evidence="2" id="KW-1185">Reference proteome</keyword>
<gene>
    <name evidence="1" type="ORF">ONB1V03_LOCUS4744</name>
</gene>
<sequence length="223" mass="25366">MVPIPDAFVFVGDFMSKPCDEVSDLKGTDIPKCAFTVDMFPMTTKLISNFHLATNPVNIYIDGRHLCLSAFPYIPKLRKHMIHNSTEESAELGASVLKLMASNGHLSAGLSTNLHSCLSLFHLPDFVLIADKHMNEDMDSNAYDYIDLARRPELPKCDFNANNSKSRLGNFEIETIHKLNLNPCLKPWYQKPVLITQGYMQYVWDNENKRYLVNILVKQICEP</sequence>
<dbReference type="Proteomes" id="UP000728032">
    <property type="component" value="Unassembled WGS sequence"/>
</dbReference>
<dbReference type="AlphaFoldDB" id="A0A7R9QG58"/>
<proteinExistence type="predicted"/>
<evidence type="ECO:0000313" key="2">
    <source>
        <dbReference type="Proteomes" id="UP000728032"/>
    </source>
</evidence>